<reference evidence="13" key="1">
    <citation type="journal article" date="2020" name="bioRxiv">
        <title>Comparative genomics of Chlamydomonas.</title>
        <authorList>
            <person name="Craig R.J."/>
            <person name="Hasan A.R."/>
            <person name="Ness R.W."/>
            <person name="Keightley P.D."/>
        </authorList>
    </citation>
    <scope>NUCLEOTIDE SEQUENCE</scope>
    <source>
        <strain evidence="13">CCAP 11/70</strain>
    </source>
</reference>
<evidence type="ECO:0000313" key="13">
    <source>
        <dbReference type="EMBL" id="KAG2489468.1"/>
    </source>
</evidence>
<name>A0A835XSK7_9CHLO</name>
<feature type="domain" description="CSC1/OSCA1-like cytosolic" evidence="12">
    <location>
        <begin position="2074"/>
        <end position="2294"/>
    </location>
</feature>
<comment type="subcellular location">
    <subcellularLocation>
        <location evidence="1">Membrane</location>
        <topology evidence="1">Multi-pass membrane protein</topology>
    </subcellularLocation>
</comment>
<evidence type="ECO:0000256" key="7">
    <source>
        <dbReference type="SAM" id="Coils"/>
    </source>
</evidence>
<keyword evidence="4 9" id="KW-0812">Transmembrane</keyword>
<dbReference type="Pfam" id="PF02714">
    <property type="entry name" value="RSN1_7TM"/>
    <property type="match status" value="1"/>
</dbReference>
<feature type="compositionally biased region" description="Basic residues" evidence="8">
    <location>
        <begin position="1562"/>
        <end position="1572"/>
    </location>
</feature>
<evidence type="ECO:0000256" key="1">
    <source>
        <dbReference type="ARBA" id="ARBA00004141"/>
    </source>
</evidence>
<evidence type="ECO:0000256" key="2">
    <source>
        <dbReference type="ARBA" id="ARBA00007779"/>
    </source>
</evidence>
<dbReference type="InterPro" id="IPR032880">
    <property type="entry name" value="CSC1/OSCA1-like_N"/>
</dbReference>
<evidence type="ECO:0000256" key="8">
    <source>
        <dbReference type="SAM" id="MobiDB-lite"/>
    </source>
</evidence>
<feature type="compositionally biased region" description="Low complexity" evidence="8">
    <location>
        <begin position="870"/>
        <end position="891"/>
    </location>
</feature>
<comment type="similarity">
    <text evidence="2">Belongs to the CSC1 (TC 1.A.17) family.</text>
</comment>
<keyword evidence="6 9" id="KW-0472">Membrane</keyword>
<dbReference type="PANTHER" id="PTHR13018:SF5">
    <property type="entry name" value="RE44586P"/>
    <property type="match status" value="1"/>
</dbReference>
<feature type="transmembrane region" description="Helical" evidence="9">
    <location>
        <begin position="43"/>
        <end position="63"/>
    </location>
</feature>
<feature type="region of interest" description="Disordered" evidence="8">
    <location>
        <begin position="1559"/>
        <end position="1600"/>
    </location>
</feature>
<feature type="region of interest" description="Disordered" evidence="8">
    <location>
        <begin position="1736"/>
        <end position="1772"/>
    </location>
</feature>
<dbReference type="GO" id="GO:0005227">
    <property type="term" value="F:calcium-activated cation channel activity"/>
    <property type="evidence" value="ECO:0007669"/>
    <property type="project" value="InterPro"/>
</dbReference>
<feature type="transmembrane region" description="Helical" evidence="9">
    <location>
        <begin position="2371"/>
        <end position="2395"/>
    </location>
</feature>
<dbReference type="OrthoDB" id="539812at2759"/>
<feature type="compositionally biased region" description="Polar residues" evidence="8">
    <location>
        <begin position="1122"/>
        <end position="1136"/>
    </location>
</feature>
<feature type="transmembrane region" description="Helical" evidence="9">
    <location>
        <begin position="2578"/>
        <end position="2599"/>
    </location>
</feature>
<feature type="compositionally biased region" description="Basic residues" evidence="8">
    <location>
        <begin position="464"/>
        <end position="482"/>
    </location>
</feature>
<evidence type="ECO:0000259" key="11">
    <source>
        <dbReference type="Pfam" id="PF13967"/>
    </source>
</evidence>
<feature type="region of interest" description="Disordered" evidence="8">
    <location>
        <begin position="1040"/>
        <end position="1178"/>
    </location>
</feature>
<feature type="region of interest" description="Disordered" evidence="8">
    <location>
        <begin position="411"/>
        <end position="811"/>
    </location>
</feature>
<keyword evidence="5 9" id="KW-1133">Transmembrane helix</keyword>
<dbReference type="PANTHER" id="PTHR13018">
    <property type="entry name" value="PROBABLE MEMBRANE PROTEIN DUF221-RELATED"/>
    <property type="match status" value="1"/>
</dbReference>
<comment type="caution">
    <text evidence="13">The sequence shown here is derived from an EMBL/GenBank/DDBJ whole genome shotgun (WGS) entry which is preliminary data.</text>
</comment>
<organism evidence="13 14">
    <name type="scientific">Edaphochlamys debaryana</name>
    <dbReference type="NCBI Taxonomy" id="47281"/>
    <lineage>
        <taxon>Eukaryota</taxon>
        <taxon>Viridiplantae</taxon>
        <taxon>Chlorophyta</taxon>
        <taxon>core chlorophytes</taxon>
        <taxon>Chlorophyceae</taxon>
        <taxon>CS clade</taxon>
        <taxon>Chlamydomonadales</taxon>
        <taxon>Chlamydomonadales incertae sedis</taxon>
        <taxon>Edaphochlamys</taxon>
    </lineage>
</organism>
<dbReference type="Proteomes" id="UP000612055">
    <property type="component" value="Unassembled WGS sequence"/>
</dbReference>
<feature type="domain" description="CSC1/OSCA1-like 7TM region" evidence="10">
    <location>
        <begin position="2358"/>
        <end position="2595"/>
    </location>
</feature>
<proteinExistence type="inferred from homology"/>
<feature type="compositionally biased region" description="Gly residues" evidence="8">
    <location>
        <begin position="575"/>
        <end position="589"/>
    </location>
</feature>
<feature type="compositionally biased region" description="Basic and acidic residues" evidence="8">
    <location>
        <begin position="427"/>
        <end position="450"/>
    </location>
</feature>
<feature type="coiled-coil region" evidence="7">
    <location>
        <begin position="2205"/>
        <end position="2239"/>
    </location>
</feature>
<feature type="transmembrane region" description="Helical" evidence="9">
    <location>
        <begin position="103"/>
        <end position="123"/>
    </location>
</feature>
<feature type="domain" description="CSC1/OSCA1-like N-terminal transmembrane" evidence="11">
    <location>
        <begin position="12"/>
        <end position="123"/>
    </location>
</feature>
<accession>A0A835XSK7</accession>
<feature type="region of interest" description="Disordered" evidence="8">
    <location>
        <begin position="224"/>
        <end position="368"/>
    </location>
</feature>
<evidence type="ECO:0000313" key="14">
    <source>
        <dbReference type="Proteomes" id="UP000612055"/>
    </source>
</evidence>
<dbReference type="InterPro" id="IPR027815">
    <property type="entry name" value="CSC1/OSCA1-like_cyt"/>
</dbReference>
<dbReference type="GO" id="GO:0005886">
    <property type="term" value="C:plasma membrane"/>
    <property type="evidence" value="ECO:0007669"/>
    <property type="project" value="TreeGrafter"/>
</dbReference>
<feature type="compositionally biased region" description="Pro residues" evidence="8">
    <location>
        <begin position="1061"/>
        <end position="1071"/>
    </location>
</feature>
<feature type="compositionally biased region" description="Basic and acidic residues" evidence="8">
    <location>
        <begin position="594"/>
        <end position="607"/>
    </location>
</feature>
<feature type="compositionally biased region" description="Low complexity" evidence="8">
    <location>
        <begin position="1736"/>
        <end position="1756"/>
    </location>
</feature>
<keyword evidence="14" id="KW-1185">Reference proteome</keyword>
<gene>
    <name evidence="13" type="ORF">HYH03_012104</name>
</gene>
<feature type="region of interest" description="Disordered" evidence="8">
    <location>
        <begin position="2011"/>
        <end position="2031"/>
    </location>
</feature>
<protein>
    <submittedName>
        <fullName evidence="13">Uncharacterized protein</fullName>
    </submittedName>
</protein>
<feature type="compositionally biased region" description="Low complexity" evidence="8">
    <location>
        <begin position="670"/>
        <end position="681"/>
    </location>
</feature>
<keyword evidence="7" id="KW-0175">Coiled coil</keyword>
<evidence type="ECO:0000259" key="12">
    <source>
        <dbReference type="Pfam" id="PF14703"/>
    </source>
</evidence>
<dbReference type="Pfam" id="PF14703">
    <property type="entry name" value="PHM7_cyt"/>
    <property type="match status" value="1"/>
</dbReference>
<keyword evidence="3" id="KW-0813">Transport</keyword>
<feature type="compositionally biased region" description="Low complexity" evidence="8">
    <location>
        <begin position="261"/>
        <end position="274"/>
    </location>
</feature>
<feature type="transmembrane region" description="Helical" evidence="9">
    <location>
        <begin position="2605"/>
        <end position="2626"/>
    </location>
</feature>
<feature type="compositionally biased region" description="Polar residues" evidence="8">
    <location>
        <begin position="548"/>
        <end position="568"/>
    </location>
</feature>
<feature type="transmembrane region" description="Helical" evidence="9">
    <location>
        <begin position="2416"/>
        <end position="2436"/>
    </location>
</feature>
<feature type="compositionally biased region" description="Gly residues" evidence="8">
    <location>
        <begin position="415"/>
        <end position="426"/>
    </location>
</feature>
<feature type="compositionally biased region" description="Polar residues" evidence="8">
    <location>
        <begin position="167"/>
        <end position="178"/>
    </location>
</feature>
<dbReference type="EMBL" id="JAEHOE010000073">
    <property type="protein sequence ID" value="KAG2489468.1"/>
    <property type="molecule type" value="Genomic_DNA"/>
</dbReference>
<dbReference type="Pfam" id="PF13967">
    <property type="entry name" value="RSN1_TM"/>
    <property type="match status" value="1"/>
</dbReference>
<evidence type="ECO:0000256" key="5">
    <source>
        <dbReference type="ARBA" id="ARBA00022989"/>
    </source>
</evidence>
<feature type="compositionally biased region" description="Gly residues" evidence="8">
    <location>
        <begin position="1876"/>
        <end position="1890"/>
    </location>
</feature>
<evidence type="ECO:0000256" key="9">
    <source>
        <dbReference type="SAM" id="Phobius"/>
    </source>
</evidence>
<sequence>MRPPRLVLGTVRQIWNWLAPLLAVSDADIVRCAGFDALVLTRVLLIGLQMFTVMTILGVLVLIPYYKTSGGTTEDADAGAGKGTTSRLAAITISHLPNGSSKLLLPFFFTYIFAVYGCAVLWINCRCYTRLRLAYFLCLDALPPEAVLEAGRKQAPGPAGEPPGKQGPSTAASVTSAGPGSGVKPGFRKPAGNDFRAVVAAATKAAAPIGAGAGGAGAGVPGAGWSGAAKPTGKPVAEQPRPAGAGARPPQTKGPAPAPAMPAGADAPTAAAAPSSKATLQPLPGPAKRSHANVSRAAGEALVGGPTPPVPDMPEQQPAAPHRRRQRLGTAPAGDTDGPTSVPATQPRRSEPGGPGPRPGPGPVAEATELGWEDSAWAPDDGHWRRARALREDGGACGALHRGAGPVAEATEPGYYGGGGAGPGAGDRGDGGSHRESHGGGAHGHREGRTGHGGGWHGSQEHATHRHSRPHSQSHSHLHPHGTHAGGPSSGAGPSHGPTSGHDARHHTNAGRMSQGGGHAGRSVATADQQTTGYSRGRASGHDRGYGESSQRSLAASQGGPSAESSYRSVEGYGDAAGPGPGLGQGPGSGLRPRSRDAHSPALRRPEAPSQAGRASSPGTRPTHGQGPHGASAWGPDPRSRPDPGAVFAADGPGLGALSASAEVPRHRPSSSSGAAGTAPSRRPRERMGLPHLSRPASPTPLAQAPSFGRGSDPGIRTMPSAEQGRASPMPRRASRLAEQRSSEAGVAPAQGQGAGLEMRRSSNLGPLAPEPPRLPGRGPSGSGAASAAPPPGGLAPPALRPGRRLSEQPTLDFASGGYAAAAAAALGGGAAFDEARPGSSSSLAAWPTLLSSTAGGEGSTRGGGGDRGLAGAASSDRRLAASGPSGAAAADGVTETPLAAWPTLMGGGAAAQVSVPIAAWALLPGGGGAGTGAGNAGGWTGSGVGGGVAAQPSVVPPLAAWCTLTSEAGGAGVLPSAADIGGGGGGSEGGVVQPGASVGPALAAWPTLVYNNPLHGLERLESRDARPHVAIEDMLQAGGETERDRERTQAQAQAQLAEPQPQPQAAPGPGPVLGGEHQSAQLSGVQSGRGESGGGYDARATFATPPPRARLEEHGVPKAQLTASAQDNMTASKDSAQSERPRKRLPKAGKLTDSSPPPEPSHTAAQPDPATPLYAAAGMGLGGAESGGDIACLRVARLSRTAEAGPDSLAGVPAFSPAPAPAVVVGVEQVPPLLRVSRSAEMAGGAGKAGGDVEAGARAGAEEPQLPLQPRHEAPEMPLTSIWLNLSNFLNPALRMMLDYLDWMGPLQLTAGLYGVRNLRLPVRQFDQAPPYARLYGADEDMVGWDDQAQAEINAAAAEAAVEAAAAKAAAEIKADTSAKGTTLGPIAEGVETEYLRGAGSAGAASTDSADIEAGWSAELGQEGRRPAARPPVAGGWRAWERGFPAVLPYWRPAKVLAFLRSGTAAVSRKGQSLAEFGSQGSAPMPRPVSAATPTRRKDQPYRRPVALGAAVPQGGSVAFASGLGWLGGWGSGSGSGSGGGGDSGASAAVVGESAPFHTHPYLRHPTRRRGTPTPTHDWGHKLGSADAASSTTADGGRGADVCEAACRARELLGNPHQPLLPGKNNVRLLQMLQVPVSVPNESRHGGGSGGLGGVSAQEPVVRLVNARHYTVLIRAVRIQHGPGVIDRWAALSYLIVKGINVGASRLAGSAASAAAAATTNPLVAHRMAGAADASTASGTSSSTTPAAAKAAPKRGGPGARRRRSRMAGTEAGAWESAMDVLYSRTMPNIRRYYAMFHPVDGDVEAVYHPDVPAAAARGSNWAALWEAISDASTRPSTPADASVGAKGASPSSSISASSGAAASPASAGLRPASGVGGPSRGAPAGGGRPLAEAAEDRQTAGVWPHAEPGGSPSGGPQAVGHTGRRQPGPVAEAVESPGRSPKSPKAVRFTDLAAEPEADGAALEASGTNATPFSSAAGAFAAAAAAAAALGDDEAPATAAINTGPVRRWRQRKRMASTPSISATADAKPSLTTATTTKLKQLMTLETVQVNWAAMKEAKEEARELENEEPDKDHNGRAVSNVLRELFPTSFLGLVPISDTEAVEKLIGEWDTATMNLAEAVRQLRMAESSSADLRGSHMGSKAGAERKSGDLEAGPGGDGSDRGSDGGSGGAAAGGGCCTCCACCCCADGSKTGTDGRRGGDTAKAAAEAQKARERILELRARVKELEGHIEAARAEALANPVGTAYFALFNSSQDAQMLAQCQRVLPPRGPGSLVSFDAVPAPAPDDVCWPSLLSSTAGEQFWRRVAIFVPMGVLFALPIGAAQGALANLDVALCGGSNDQTDSGSSGGGHIYVSWFCNPENKLVQHLIVGVLPSLIALVWSTLVIPVWLYVCSSISRKQVSLSGMEREMQTWFFWYSLFNTFLGAVLGAGFLRKLGTYLQDPESIFNEIGQSLPNTANFFIQFVIARGLFVNVLRLLWPHAGVMLGSLFRGLLRIGVPRSLHDAAVTHMVPSARAANFYNGILQVMMFGFAFAIVSPLILPCCWFFFLTGFFAYRYCMLYTYERSYESGGRMWPVLFGQIMGFMIIMEVFTGAALMVMDEWVLAAIMWATLTPPLILFWRFCHRRYLEPLQYAPLSLVAREPVGAAVDPLVYTPPALRPGAVGWYPQQGKVWEKYFLPKQMW</sequence>
<feature type="region of interest" description="Disordered" evidence="8">
    <location>
        <begin position="2131"/>
        <end position="2169"/>
    </location>
</feature>
<feature type="compositionally biased region" description="Low complexity" evidence="8">
    <location>
        <begin position="1586"/>
        <end position="1596"/>
    </location>
</feature>
<evidence type="ECO:0000256" key="3">
    <source>
        <dbReference type="ARBA" id="ARBA00022448"/>
    </source>
</evidence>
<feature type="compositionally biased region" description="Low complexity" evidence="8">
    <location>
        <begin position="1846"/>
        <end position="1875"/>
    </location>
</feature>
<evidence type="ECO:0000259" key="10">
    <source>
        <dbReference type="Pfam" id="PF02714"/>
    </source>
</evidence>
<dbReference type="InterPro" id="IPR045122">
    <property type="entry name" value="Csc1-like"/>
</dbReference>
<dbReference type="InterPro" id="IPR003864">
    <property type="entry name" value="CSC1/OSCA1-like_7TM"/>
</dbReference>
<feature type="region of interest" description="Disordered" evidence="8">
    <location>
        <begin position="152"/>
        <end position="188"/>
    </location>
</feature>
<evidence type="ECO:0000256" key="4">
    <source>
        <dbReference type="ARBA" id="ARBA00022692"/>
    </source>
</evidence>
<evidence type="ECO:0000256" key="6">
    <source>
        <dbReference type="ARBA" id="ARBA00023136"/>
    </source>
</evidence>
<feature type="region of interest" description="Disordered" evidence="8">
    <location>
        <begin position="853"/>
        <end position="892"/>
    </location>
</feature>
<feature type="compositionally biased region" description="Low complexity" evidence="8">
    <location>
        <begin position="240"/>
        <end position="250"/>
    </location>
</feature>
<feature type="compositionally biased region" description="Low complexity" evidence="8">
    <location>
        <begin position="491"/>
        <end position="501"/>
    </location>
</feature>
<feature type="compositionally biased region" description="Gly residues" evidence="8">
    <location>
        <begin position="856"/>
        <end position="869"/>
    </location>
</feature>
<feature type="compositionally biased region" description="Low complexity" evidence="8">
    <location>
        <begin position="1050"/>
        <end position="1060"/>
    </location>
</feature>
<feature type="region of interest" description="Disordered" evidence="8">
    <location>
        <begin position="1477"/>
        <end position="1504"/>
    </location>
</feature>
<feature type="region of interest" description="Disordered" evidence="8">
    <location>
        <begin position="1834"/>
        <end position="1948"/>
    </location>
</feature>